<dbReference type="InterPro" id="IPR017452">
    <property type="entry name" value="GPCR_Rhodpsn_7TM"/>
</dbReference>
<evidence type="ECO:0000256" key="3">
    <source>
        <dbReference type="ARBA" id="ARBA00022692"/>
    </source>
</evidence>
<sequence>MENTSYFQIFCSFASLNYSLRKSYQVNVIASMTTDAIIAMIIVSLNVVVLYTICKYPSLHTPSNYIILQTAAFDILVGVCSIPMRMVYLYFTLRKNVTCFLFGVMVTINHSLGMISFIMVFVITIDRCVAIFYPFYYHRAVIPKKKRCFSISASVFIFVIVMNSCFIAISKLQFLIYFEICLMIICLKGSLFAYAKIKYLTITITQKYQSNSILSINSIRSECKSKREKRGNLIAFFSLFLLILCYLPFMIVFIIPIIYTDHDENLLNIFKDWSFTISSSKSMVNPLIYCFSIPTIRKRIFKKWAMQSTLSIKEKNSMAVIFKEKDKIPKVSNHQENSS</sequence>
<reference evidence="14" key="1">
    <citation type="submission" date="2025-08" db="UniProtKB">
        <authorList>
            <consortium name="RefSeq"/>
        </authorList>
    </citation>
    <scope>IDENTIFICATION</scope>
</reference>
<dbReference type="PRINTS" id="PR00237">
    <property type="entry name" value="GPCRRHODOPSN"/>
</dbReference>
<keyword evidence="13" id="KW-1185">Reference proteome</keyword>
<keyword evidence="7 10" id="KW-0675">Receptor</keyword>
<evidence type="ECO:0000259" key="12">
    <source>
        <dbReference type="PROSITE" id="PS50262"/>
    </source>
</evidence>
<dbReference type="PANTHER" id="PTHR24246:SF27">
    <property type="entry name" value="ADENOSINE RECEPTOR, ISOFORM A"/>
    <property type="match status" value="1"/>
</dbReference>
<evidence type="ECO:0000256" key="10">
    <source>
        <dbReference type="RuleBase" id="RU000688"/>
    </source>
</evidence>
<keyword evidence="6 11" id="KW-0472">Membrane</keyword>
<dbReference type="RefSeq" id="XP_065650854.1">
    <property type="nucleotide sequence ID" value="XM_065794782.1"/>
</dbReference>
<gene>
    <name evidence="14" type="primary">LOC105843322</name>
</gene>
<feature type="transmembrane region" description="Helical" evidence="11">
    <location>
        <begin position="233"/>
        <end position="259"/>
    </location>
</feature>
<evidence type="ECO:0000256" key="5">
    <source>
        <dbReference type="ARBA" id="ARBA00023040"/>
    </source>
</evidence>
<keyword evidence="8" id="KW-0325">Glycoprotein</keyword>
<dbReference type="CDD" id="cd00637">
    <property type="entry name" value="7tm_classA_rhodopsin-like"/>
    <property type="match status" value="1"/>
</dbReference>
<evidence type="ECO:0000256" key="8">
    <source>
        <dbReference type="ARBA" id="ARBA00023180"/>
    </source>
</evidence>
<dbReference type="Pfam" id="PF00001">
    <property type="entry name" value="7tm_1"/>
    <property type="match status" value="1"/>
</dbReference>
<evidence type="ECO:0000256" key="2">
    <source>
        <dbReference type="ARBA" id="ARBA00022475"/>
    </source>
</evidence>
<evidence type="ECO:0000256" key="1">
    <source>
        <dbReference type="ARBA" id="ARBA00004651"/>
    </source>
</evidence>
<keyword evidence="2" id="KW-1003">Cell membrane</keyword>
<dbReference type="InterPro" id="IPR000276">
    <property type="entry name" value="GPCR_Rhodpsn"/>
</dbReference>
<dbReference type="PROSITE" id="PS50262">
    <property type="entry name" value="G_PROTEIN_RECEP_F1_2"/>
    <property type="match status" value="1"/>
</dbReference>
<feature type="transmembrane region" description="Helical" evidence="11">
    <location>
        <begin position="65"/>
        <end position="91"/>
    </location>
</feature>
<organism evidence="13 14">
    <name type="scientific">Hydra vulgaris</name>
    <name type="common">Hydra</name>
    <name type="synonym">Hydra attenuata</name>
    <dbReference type="NCBI Taxonomy" id="6087"/>
    <lineage>
        <taxon>Eukaryota</taxon>
        <taxon>Metazoa</taxon>
        <taxon>Cnidaria</taxon>
        <taxon>Hydrozoa</taxon>
        <taxon>Hydroidolina</taxon>
        <taxon>Anthoathecata</taxon>
        <taxon>Aplanulata</taxon>
        <taxon>Hydridae</taxon>
        <taxon>Hydra</taxon>
    </lineage>
</organism>
<evidence type="ECO:0000256" key="11">
    <source>
        <dbReference type="SAM" id="Phobius"/>
    </source>
</evidence>
<name>A0ABM4BP26_HYDVU</name>
<keyword evidence="3 10" id="KW-0812">Transmembrane</keyword>
<keyword evidence="4 11" id="KW-1133">Transmembrane helix</keyword>
<dbReference type="Gene3D" id="1.20.1070.10">
    <property type="entry name" value="Rhodopsin 7-helix transmembrane proteins"/>
    <property type="match status" value="1"/>
</dbReference>
<keyword evidence="5 10" id="KW-0297">G-protein coupled receptor</keyword>
<evidence type="ECO:0000256" key="6">
    <source>
        <dbReference type="ARBA" id="ARBA00023136"/>
    </source>
</evidence>
<feature type="transmembrane region" description="Helical" evidence="11">
    <location>
        <begin position="111"/>
        <end position="136"/>
    </location>
</feature>
<dbReference type="PROSITE" id="PS00237">
    <property type="entry name" value="G_PROTEIN_RECEP_F1_1"/>
    <property type="match status" value="1"/>
</dbReference>
<evidence type="ECO:0000256" key="4">
    <source>
        <dbReference type="ARBA" id="ARBA00022989"/>
    </source>
</evidence>
<dbReference type="SUPFAM" id="SSF81321">
    <property type="entry name" value="Family A G protein-coupled receptor-like"/>
    <property type="match status" value="1"/>
</dbReference>
<evidence type="ECO:0000313" key="13">
    <source>
        <dbReference type="Proteomes" id="UP001652625"/>
    </source>
</evidence>
<feature type="transmembrane region" description="Helical" evidence="11">
    <location>
        <begin position="28"/>
        <end position="53"/>
    </location>
</feature>
<evidence type="ECO:0000256" key="7">
    <source>
        <dbReference type="ARBA" id="ARBA00023170"/>
    </source>
</evidence>
<evidence type="ECO:0000256" key="9">
    <source>
        <dbReference type="ARBA" id="ARBA00023224"/>
    </source>
</evidence>
<dbReference type="PANTHER" id="PTHR24246">
    <property type="entry name" value="OLFACTORY RECEPTOR AND ADENOSINE RECEPTOR"/>
    <property type="match status" value="1"/>
</dbReference>
<feature type="transmembrane region" description="Helical" evidence="11">
    <location>
        <begin position="279"/>
        <end position="296"/>
    </location>
</feature>
<evidence type="ECO:0000313" key="14">
    <source>
        <dbReference type="RefSeq" id="XP_065650854.1"/>
    </source>
</evidence>
<feature type="transmembrane region" description="Helical" evidence="11">
    <location>
        <begin position="148"/>
        <end position="169"/>
    </location>
</feature>
<proteinExistence type="inferred from homology"/>
<dbReference type="Proteomes" id="UP001652625">
    <property type="component" value="Chromosome 04"/>
</dbReference>
<protein>
    <submittedName>
        <fullName evidence="14">Trace amine-associated receptor 8c</fullName>
    </submittedName>
</protein>
<comment type="similarity">
    <text evidence="10">Belongs to the G-protein coupled receptor 1 family.</text>
</comment>
<feature type="domain" description="G-protein coupled receptors family 1 profile" evidence="12">
    <location>
        <begin position="45"/>
        <end position="289"/>
    </location>
</feature>
<dbReference type="GeneID" id="105843322"/>
<comment type="subcellular location">
    <subcellularLocation>
        <location evidence="1">Cell membrane</location>
        <topology evidence="1">Multi-pass membrane protein</topology>
    </subcellularLocation>
</comment>
<keyword evidence="9 10" id="KW-0807">Transducer</keyword>
<feature type="transmembrane region" description="Helical" evidence="11">
    <location>
        <begin position="175"/>
        <end position="195"/>
    </location>
</feature>
<accession>A0ABM4BP26</accession>